<evidence type="ECO:0008006" key="4">
    <source>
        <dbReference type="Google" id="ProtNLM"/>
    </source>
</evidence>
<gene>
    <name evidence="2" type="ORF">SAMN04488557_0813</name>
</gene>
<evidence type="ECO:0000256" key="1">
    <source>
        <dbReference type="SAM" id="SignalP"/>
    </source>
</evidence>
<dbReference type="InterPro" id="IPR022061">
    <property type="entry name" value="DUF3617"/>
</dbReference>
<proteinExistence type="predicted"/>
<dbReference type="Pfam" id="PF12276">
    <property type="entry name" value="DUF3617"/>
    <property type="match status" value="1"/>
</dbReference>
<dbReference type="AlphaFoldDB" id="A0A1I7MZ26"/>
<feature type="chain" id="PRO_5011636748" description="DUF3617 family protein" evidence="1">
    <location>
        <begin position="25"/>
        <end position="180"/>
    </location>
</feature>
<dbReference type="EMBL" id="FPCH01000001">
    <property type="protein sequence ID" value="SFV27654.1"/>
    <property type="molecule type" value="Genomic_DNA"/>
</dbReference>
<protein>
    <recommendedName>
        <fullName evidence="4">DUF3617 family protein</fullName>
    </recommendedName>
</protein>
<name>A0A1I7MZ26_9HYPH</name>
<accession>A0A1I7MZ26</accession>
<dbReference type="STRING" id="51670.SAMN04488557_0813"/>
<keyword evidence="3" id="KW-1185">Reference proteome</keyword>
<evidence type="ECO:0000313" key="2">
    <source>
        <dbReference type="EMBL" id="SFV27654.1"/>
    </source>
</evidence>
<feature type="signal peptide" evidence="1">
    <location>
        <begin position="1"/>
        <end position="24"/>
    </location>
</feature>
<dbReference type="Proteomes" id="UP000199423">
    <property type="component" value="Unassembled WGS sequence"/>
</dbReference>
<organism evidence="2 3">
    <name type="scientific">Hyphomicrobium facile</name>
    <dbReference type="NCBI Taxonomy" id="51670"/>
    <lineage>
        <taxon>Bacteria</taxon>
        <taxon>Pseudomonadati</taxon>
        <taxon>Pseudomonadota</taxon>
        <taxon>Alphaproteobacteria</taxon>
        <taxon>Hyphomicrobiales</taxon>
        <taxon>Hyphomicrobiaceae</taxon>
        <taxon>Hyphomicrobium</taxon>
    </lineage>
</organism>
<reference evidence="3" key="1">
    <citation type="submission" date="2016-10" db="EMBL/GenBank/DDBJ databases">
        <authorList>
            <person name="Varghese N."/>
            <person name="Submissions S."/>
        </authorList>
    </citation>
    <scope>NUCLEOTIDE SEQUENCE [LARGE SCALE GENOMIC DNA]</scope>
    <source>
        <strain evidence="3">DSM 1565</strain>
    </source>
</reference>
<evidence type="ECO:0000313" key="3">
    <source>
        <dbReference type="Proteomes" id="UP000199423"/>
    </source>
</evidence>
<sequence>MNLKMTSRTLSPVLFLAFAVSAAADPIELPARKPGYWEILMTHKENAPVMTLHACIDAATDKVMMDAGMDAMQSMCSEREIKRDGDAYVWDTTCTMDSMKTTSHVVITGDFQSAYQMTISGEISGLGAPHKIVTTQKAKWLSDACPAGVKAGDLQMPGGLTVNTGEMIDALGVAKTPWRP</sequence>
<keyword evidence="1" id="KW-0732">Signal</keyword>